<dbReference type="EMBL" id="JAVRER010000003">
    <property type="protein sequence ID" value="MDT0414425.1"/>
    <property type="molecule type" value="Genomic_DNA"/>
</dbReference>
<feature type="domain" description="DUF397" evidence="2">
    <location>
        <begin position="11"/>
        <end position="61"/>
    </location>
</feature>
<reference evidence="4" key="1">
    <citation type="submission" date="2023-07" db="EMBL/GenBank/DDBJ databases">
        <title>30 novel species of actinomycetes from the DSMZ collection.</title>
        <authorList>
            <person name="Nouioui I."/>
        </authorList>
    </citation>
    <scope>NUCLEOTIDE SEQUENCE [LARGE SCALE GENOMIC DNA]</scope>
    <source>
        <strain evidence="4">DSM 41982</strain>
    </source>
</reference>
<name>A0ABD5DZ92_9ACTN</name>
<sequence>MQTPSTPLNPWRKSSYSDGQGSACVEVAPSPTVTAARDSKTPAGPVLTFSTPTWSAFLSHLAVRQDH</sequence>
<dbReference type="InterPro" id="IPR007278">
    <property type="entry name" value="DUF397"/>
</dbReference>
<organism evidence="3 4">
    <name type="scientific">Streptomyces evansiae</name>
    <dbReference type="NCBI Taxonomy" id="3075535"/>
    <lineage>
        <taxon>Bacteria</taxon>
        <taxon>Bacillati</taxon>
        <taxon>Actinomycetota</taxon>
        <taxon>Actinomycetes</taxon>
        <taxon>Kitasatosporales</taxon>
        <taxon>Streptomycetaceae</taxon>
        <taxon>Streptomyces</taxon>
    </lineage>
</organism>
<accession>A0ABD5DZ92</accession>
<comment type="caution">
    <text evidence="3">The sequence shown here is derived from an EMBL/GenBank/DDBJ whole genome shotgun (WGS) entry which is preliminary data.</text>
</comment>
<feature type="region of interest" description="Disordered" evidence="1">
    <location>
        <begin position="1"/>
        <end position="23"/>
    </location>
</feature>
<dbReference type="Pfam" id="PF04149">
    <property type="entry name" value="DUF397"/>
    <property type="match status" value="1"/>
</dbReference>
<protein>
    <submittedName>
        <fullName evidence="3">DUF397 domain-containing protein</fullName>
    </submittedName>
</protein>
<dbReference type="Proteomes" id="UP001183607">
    <property type="component" value="Unassembled WGS sequence"/>
</dbReference>
<gene>
    <name evidence="3" type="ORF">RM574_02910</name>
</gene>
<evidence type="ECO:0000313" key="4">
    <source>
        <dbReference type="Proteomes" id="UP001183607"/>
    </source>
</evidence>
<proteinExistence type="predicted"/>
<evidence type="ECO:0000256" key="1">
    <source>
        <dbReference type="SAM" id="MobiDB-lite"/>
    </source>
</evidence>
<feature type="compositionally biased region" description="Polar residues" evidence="1">
    <location>
        <begin position="1"/>
        <end position="20"/>
    </location>
</feature>
<dbReference type="RefSeq" id="WP_093854574.1">
    <property type="nucleotide sequence ID" value="NZ_JAVRER010000003.1"/>
</dbReference>
<evidence type="ECO:0000259" key="2">
    <source>
        <dbReference type="Pfam" id="PF04149"/>
    </source>
</evidence>
<evidence type="ECO:0000313" key="3">
    <source>
        <dbReference type="EMBL" id="MDT0414425.1"/>
    </source>
</evidence>
<dbReference type="AlphaFoldDB" id="A0ABD5DZ92"/>